<evidence type="ECO:0008006" key="3">
    <source>
        <dbReference type="Google" id="ProtNLM"/>
    </source>
</evidence>
<dbReference type="CDD" id="cd22958">
    <property type="entry name" value="DD_DPY30_SDC1-like"/>
    <property type="match status" value="1"/>
</dbReference>
<dbReference type="Proteomes" id="UP000038009">
    <property type="component" value="Unassembled WGS sequence"/>
</dbReference>
<name>A0A0N0P894_LEPSE</name>
<gene>
    <name evidence="1" type="ORF">ABL78_1179</name>
</gene>
<reference evidence="1 2" key="1">
    <citation type="journal article" date="2015" name="PLoS Pathog.">
        <title>Leptomonas seymouri: Adaptations to the Dixenous Life Cycle Analyzed by Genome Sequencing, Transcriptome Profiling and Co-infection with Leishmania donovani.</title>
        <authorList>
            <person name="Kraeva N."/>
            <person name="Butenko A."/>
            <person name="Hlavacova J."/>
            <person name="Kostygov A."/>
            <person name="Myskova J."/>
            <person name="Grybchuk D."/>
            <person name="Lestinova T."/>
            <person name="Votypka J."/>
            <person name="Volf P."/>
            <person name="Opperdoes F."/>
            <person name="Flegontov P."/>
            <person name="Lukes J."/>
            <person name="Yurchenko V."/>
        </authorList>
    </citation>
    <scope>NUCLEOTIDE SEQUENCE [LARGE SCALE GENOMIC DNA]</scope>
    <source>
        <strain evidence="1 2">ATCC 30220</strain>
    </source>
</reference>
<proteinExistence type="predicted"/>
<evidence type="ECO:0000313" key="1">
    <source>
        <dbReference type="EMBL" id="KPI89686.1"/>
    </source>
</evidence>
<dbReference type="VEuPathDB" id="TriTrypDB:Lsey_0018_0160"/>
<evidence type="ECO:0000313" key="2">
    <source>
        <dbReference type="Proteomes" id="UP000038009"/>
    </source>
</evidence>
<dbReference type="InterPro" id="IPR007858">
    <property type="entry name" value="Dpy-30_motif"/>
</dbReference>
<dbReference type="Gene3D" id="1.20.890.10">
    <property type="entry name" value="cAMP-dependent protein kinase regulatory subunit, dimerization-anchoring domain"/>
    <property type="match status" value="1"/>
</dbReference>
<dbReference type="EMBL" id="LJSK01000018">
    <property type="protein sequence ID" value="KPI89686.1"/>
    <property type="molecule type" value="Genomic_DNA"/>
</dbReference>
<accession>A0A0N0P894</accession>
<sequence>MTAPSADTVSSPSCHPLAGTVSKAVLIVAPAFAQERDFVQYLKYKLYDEGFIIVREEFRLLNHELTSKLCISMDAPAPTLQCSQSPASTDAATAEGETEEGTAALLSSLLAAPQDLVGTAYLFVLARTSCHTLLKSFVASQLCGEDAEVLQTFFEEHHTQRRELPFWISQTAAGATRSVALLFPRMLAEDVPSSAVSREYVQANLKQALVPALTELVRLKPEDPMRWLAMQLLSSNVQSPPMMQSPS</sequence>
<organism evidence="1 2">
    <name type="scientific">Leptomonas seymouri</name>
    <dbReference type="NCBI Taxonomy" id="5684"/>
    <lineage>
        <taxon>Eukaryota</taxon>
        <taxon>Discoba</taxon>
        <taxon>Euglenozoa</taxon>
        <taxon>Kinetoplastea</taxon>
        <taxon>Metakinetoplastina</taxon>
        <taxon>Trypanosomatida</taxon>
        <taxon>Trypanosomatidae</taxon>
        <taxon>Leishmaniinae</taxon>
        <taxon>Leptomonas</taxon>
    </lineage>
</organism>
<comment type="caution">
    <text evidence="1">The sequence shown here is derived from an EMBL/GenBank/DDBJ whole genome shotgun (WGS) entry which is preliminary data.</text>
</comment>
<dbReference type="Pfam" id="PF05186">
    <property type="entry name" value="Dpy-30"/>
    <property type="match status" value="1"/>
</dbReference>
<keyword evidence="2" id="KW-1185">Reference proteome</keyword>
<protein>
    <recommendedName>
        <fullName evidence="3">Nucleoside diphosphate kinase</fullName>
    </recommendedName>
</protein>
<dbReference type="AlphaFoldDB" id="A0A0N0P894"/>
<dbReference type="OrthoDB" id="1729737at2759"/>
<dbReference type="OMA" id="ARTKCHE"/>